<reference evidence="2 3" key="1">
    <citation type="submission" date="2016-04" db="EMBL/GenBank/DDBJ databases">
        <title>A degradative enzymes factory behind the ericoid mycorrhizal symbiosis.</title>
        <authorList>
            <consortium name="DOE Joint Genome Institute"/>
            <person name="Martino E."/>
            <person name="Morin E."/>
            <person name="Grelet G."/>
            <person name="Kuo A."/>
            <person name="Kohler A."/>
            <person name="Daghino S."/>
            <person name="Barry K."/>
            <person name="Choi C."/>
            <person name="Cichocki N."/>
            <person name="Clum A."/>
            <person name="Copeland A."/>
            <person name="Hainaut M."/>
            <person name="Haridas S."/>
            <person name="Labutti K."/>
            <person name="Lindquist E."/>
            <person name="Lipzen A."/>
            <person name="Khouja H.-R."/>
            <person name="Murat C."/>
            <person name="Ohm R."/>
            <person name="Olson A."/>
            <person name="Spatafora J."/>
            <person name="Veneault-Fourrey C."/>
            <person name="Henrissat B."/>
            <person name="Grigoriev I."/>
            <person name="Martin F."/>
            <person name="Perotto S."/>
        </authorList>
    </citation>
    <scope>NUCLEOTIDE SEQUENCE [LARGE SCALE GENOMIC DNA]</scope>
    <source>
        <strain evidence="2 3">F</strain>
    </source>
</reference>
<accession>A0A2J6QSU3</accession>
<dbReference type="EMBL" id="KZ613975">
    <property type="protein sequence ID" value="PMD29335.1"/>
    <property type="molecule type" value="Genomic_DNA"/>
</dbReference>
<dbReference type="Proteomes" id="UP000235786">
    <property type="component" value="Unassembled WGS sequence"/>
</dbReference>
<sequence length="558" mass="64742">MPGSPNSPATIVRYGPITREEAIDKVKMERRESSSELRERIDGHPQQRNLAFWMAHVGMIYLWVVESEYRGFFKPEREANQNAVKDQESVLHEHQAVASHNESTNRSPREHESRAMLKLKWNWLALECMKISRAVLPHFVDNDHPGFSSSLQNRPLNSPADENLQHMLEIMETKIILFMAEQARYGDLNARNDLVRLLIMDGDCKPGYRFPTCTAKFAAEIIAKYGLVSERIYRPNPDNQNDRAKSRIKYWCPILQEDGYMSHWSHNRQSFHIAPKQLNMRGWVLAFAEPGNRLWWPTNGLFIDSNAGVSVQNLDFVIVPSGGPDSQELEIHVLNERDLKPFEYFQKGGEPCSRRLSFQGRKLAFKNSERPVRKALYFQWLLAVLKWIIDLEGDGLDSKLAREELSRHDEIWGTSGEYVRQELLEALAEKSGIDIPITNAIPSGRVSDVDMAEILAEGIYDRERIFYRSCPSKEKWHWPRVPASRGSEEYARRIMESIDHLSEETSIVAERICKGEIYDDHDGYDRYFENDPEGYDNVFEAIHEEEFDPEMYDFINDL</sequence>
<dbReference type="AlphaFoldDB" id="A0A2J6QSU3"/>
<evidence type="ECO:0000256" key="1">
    <source>
        <dbReference type="SAM" id="MobiDB-lite"/>
    </source>
</evidence>
<evidence type="ECO:0000313" key="3">
    <source>
        <dbReference type="Proteomes" id="UP000235786"/>
    </source>
</evidence>
<protein>
    <recommendedName>
        <fullName evidence="4">HNH nuclease domain-containing protein</fullName>
    </recommendedName>
</protein>
<keyword evidence="3" id="KW-1185">Reference proteome</keyword>
<feature type="compositionally biased region" description="Basic and acidic residues" evidence="1">
    <location>
        <begin position="83"/>
        <end position="95"/>
    </location>
</feature>
<organism evidence="2 3">
    <name type="scientific">Hyaloscypha variabilis (strain UAMH 11265 / GT02V1 / F)</name>
    <name type="common">Meliniomyces variabilis</name>
    <dbReference type="NCBI Taxonomy" id="1149755"/>
    <lineage>
        <taxon>Eukaryota</taxon>
        <taxon>Fungi</taxon>
        <taxon>Dikarya</taxon>
        <taxon>Ascomycota</taxon>
        <taxon>Pezizomycotina</taxon>
        <taxon>Leotiomycetes</taxon>
        <taxon>Helotiales</taxon>
        <taxon>Hyaloscyphaceae</taxon>
        <taxon>Hyaloscypha</taxon>
        <taxon>Hyaloscypha variabilis</taxon>
    </lineage>
</organism>
<proteinExistence type="predicted"/>
<evidence type="ECO:0008006" key="4">
    <source>
        <dbReference type="Google" id="ProtNLM"/>
    </source>
</evidence>
<feature type="region of interest" description="Disordered" evidence="1">
    <location>
        <begin position="83"/>
        <end position="111"/>
    </location>
</feature>
<name>A0A2J6QSU3_HYAVF</name>
<gene>
    <name evidence="2" type="ORF">L207DRAFT_642490</name>
</gene>
<dbReference type="OrthoDB" id="5386595at2759"/>
<evidence type="ECO:0000313" key="2">
    <source>
        <dbReference type="EMBL" id="PMD29335.1"/>
    </source>
</evidence>